<dbReference type="SUPFAM" id="SSF48726">
    <property type="entry name" value="Immunoglobulin"/>
    <property type="match status" value="4"/>
</dbReference>
<feature type="domain" description="Ig-like" evidence="13">
    <location>
        <begin position="24"/>
        <end position="111"/>
    </location>
</feature>
<dbReference type="CDD" id="cd00063">
    <property type="entry name" value="FN3"/>
    <property type="match status" value="4"/>
</dbReference>
<evidence type="ECO:0000256" key="5">
    <source>
        <dbReference type="ARBA" id="ARBA00022889"/>
    </source>
</evidence>
<evidence type="ECO:0000256" key="6">
    <source>
        <dbReference type="ARBA" id="ARBA00022989"/>
    </source>
</evidence>
<dbReference type="PROSITE" id="PS50853">
    <property type="entry name" value="FN3"/>
    <property type="match status" value="3"/>
</dbReference>
<dbReference type="Pfam" id="PF07679">
    <property type="entry name" value="I-set"/>
    <property type="match status" value="2"/>
</dbReference>
<dbReference type="InterPro" id="IPR003598">
    <property type="entry name" value="Ig_sub2"/>
</dbReference>
<keyword evidence="9" id="KW-0393">Immunoglobulin domain</keyword>
<dbReference type="PRINTS" id="PR00014">
    <property type="entry name" value="FNTYPEIII"/>
</dbReference>
<evidence type="ECO:0000256" key="3">
    <source>
        <dbReference type="ARBA" id="ARBA00022729"/>
    </source>
</evidence>
<dbReference type="SMART" id="SM00409">
    <property type="entry name" value="IG"/>
    <property type="match status" value="4"/>
</dbReference>
<dbReference type="InterPro" id="IPR007110">
    <property type="entry name" value="Ig-like_dom"/>
</dbReference>
<feature type="domain" description="Ig-like" evidence="13">
    <location>
        <begin position="318"/>
        <end position="412"/>
    </location>
</feature>
<keyword evidence="7 11" id="KW-0472">Membrane</keyword>
<keyword evidence="3 12" id="KW-0732">Signal</keyword>
<dbReference type="SMART" id="SM00060">
    <property type="entry name" value="FN3"/>
    <property type="match status" value="4"/>
</dbReference>
<feature type="compositionally biased region" description="Basic and acidic residues" evidence="10">
    <location>
        <begin position="941"/>
        <end position="955"/>
    </location>
</feature>
<gene>
    <name evidence="16" type="primary">LOC106463925</name>
</gene>
<keyword evidence="6 11" id="KW-1133">Transmembrane helix</keyword>
<keyword evidence="8" id="KW-1015">Disulfide bond</keyword>
<evidence type="ECO:0000256" key="12">
    <source>
        <dbReference type="SAM" id="SignalP"/>
    </source>
</evidence>
<feature type="chain" id="PRO_5045625402" evidence="12">
    <location>
        <begin position="17"/>
        <end position="1014"/>
    </location>
</feature>
<evidence type="ECO:0000256" key="2">
    <source>
        <dbReference type="ARBA" id="ARBA00022692"/>
    </source>
</evidence>
<sequence>MARVLWILTTLSVAGSSEKLKRSPNLAVFNYPYISTSTNFTIIAGETVVLDCPLGGVVRDEISWEKGSRRIPDNQRQRIFPNGSLVISNINSEQDEGHYECSGSTQNGQLQRKVMMLNVRVAPKIDPFTFKSDLSEGSRAAISCVVVAGDSPMFVKWFKDGHQLADGDHGASIVVAAEGYVSTLTLDNLSRRFNGNYTCRASNAVGTDSYSAYLEVKAPPHWTKPPVDSSPVLGRSMVLHCQAEGYPAPHIRWKVAKGTPPGPYTTIISRSRIYILVNGSLVITSVQKEDEGLYLCEASNGVGQPISSAVALTVNSPPQFVSKFSSQTLRKGDRAVIRCNTIGETPIFIQWRVNGKEFDPSNRRSYKYREDFTQEGRMAEIIIPSVTRDDSATYTCVARNDYGEDNVDIEITVQEIPDMPHRIRVQEITSRVADLSWPPPYDGNSEIIEYVVQWREEHDHWNENNQRTVKGTETSTRIGNLKPQTNYRFRIRAKNSIGAGNFSTEIQQKTAAEPPQSSPSDVRAVAVKSRAIIVSWSPLKELETGVTVQGYYVGVKPRASSQSFTFRTVMLDDENKVEQEISGLERDTEYIVIVQGFNSKGPGPPSDEVYVKTPKYGYTMLYKKENSVNWQTTNVNGDETIHTIQSLDCGAVYQIYLVAFNIVGKSEPSQTISAKTDGHAPIAPNKAAFLTANSTYVILHLNAWRNGGCPIKFFVIQYRLRDQMEWTLVSNNILPNQQDIIVAELTPGTWYTLLTSAHNDAGITDAEFVLATLTLNGEFPRSPSEIRSVNFLYRHLTVTVPVASSLLVLIVVFIVVCQVTRRRSPGPRNHSPEGTENSEQLKQDNMSLTVTYDSNQESAYLPAPYATTKVPMYSREQSGPPRGGCDPSMRTFGSSRHLYDVPNPNRKIQSRPVTSNILVNEYQKSTLLQEGKPYLYRKSHNPADHGQKGRRRDFGDGSSGSESDEEIRFTTNKEHFKESDHDIIHGSETECDRQWKKVRRSRNQLDELDTVQIL</sequence>
<dbReference type="RefSeq" id="XP_022247274.1">
    <property type="nucleotide sequence ID" value="XM_022391566.1"/>
</dbReference>
<feature type="compositionally biased region" description="Polar residues" evidence="10">
    <location>
        <begin position="832"/>
        <end position="843"/>
    </location>
</feature>
<dbReference type="Pfam" id="PF00041">
    <property type="entry name" value="fn3"/>
    <property type="match status" value="2"/>
</dbReference>
<reference evidence="16" key="1">
    <citation type="submission" date="2025-08" db="UniProtKB">
        <authorList>
            <consortium name="RefSeq"/>
        </authorList>
    </citation>
    <scope>IDENTIFICATION</scope>
    <source>
        <tissue evidence="16">Muscle</tissue>
    </source>
</reference>
<dbReference type="PROSITE" id="PS50835">
    <property type="entry name" value="IG_LIKE"/>
    <property type="match status" value="4"/>
</dbReference>
<dbReference type="InterPro" id="IPR050964">
    <property type="entry name" value="Striated_Muscle_Regulatory"/>
</dbReference>
<keyword evidence="5" id="KW-0130">Cell adhesion</keyword>
<dbReference type="SMART" id="SM00408">
    <property type="entry name" value="IGc2"/>
    <property type="match status" value="4"/>
</dbReference>
<dbReference type="InterPro" id="IPR013783">
    <property type="entry name" value="Ig-like_fold"/>
</dbReference>
<evidence type="ECO:0000259" key="13">
    <source>
        <dbReference type="PROSITE" id="PS50835"/>
    </source>
</evidence>
<evidence type="ECO:0000256" key="10">
    <source>
        <dbReference type="SAM" id="MobiDB-lite"/>
    </source>
</evidence>
<feature type="domain" description="Fibronectin type-III" evidence="14">
    <location>
        <begin position="419"/>
        <end position="513"/>
    </location>
</feature>
<evidence type="ECO:0000256" key="11">
    <source>
        <dbReference type="SAM" id="Phobius"/>
    </source>
</evidence>
<dbReference type="SUPFAM" id="SSF49265">
    <property type="entry name" value="Fibronectin type III"/>
    <property type="match status" value="2"/>
</dbReference>
<keyword evidence="2 11" id="KW-0812">Transmembrane</keyword>
<feature type="signal peptide" evidence="12">
    <location>
        <begin position="1"/>
        <end position="16"/>
    </location>
</feature>
<dbReference type="InterPro" id="IPR036179">
    <property type="entry name" value="Ig-like_dom_sf"/>
</dbReference>
<dbReference type="InterPro" id="IPR056754">
    <property type="entry name" value="DSCAM/DSCAML_C"/>
</dbReference>
<dbReference type="InterPro" id="IPR003599">
    <property type="entry name" value="Ig_sub"/>
</dbReference>
<feature type="domain" description="Fibronectin type-III" evidence="14">
    <location>
        <begin position="680"/>
        <end position="777"/>
    </location>
</feature>
<evidence type="ECO:0000256" key="9">
    <source>
        <dbReference type="ARBA" id="ARBA00023319"/>
    </source>
</evidence>
<evidence type="ECO:0000256" key="8">
    <source>
        <dbReference type="ARBA" id="ARBA00023157"/>
    </source>
</evidence>
<evidence type="ECO:0000313" key="16">
    <source>
        <dbReference type="RefSeq" id="XP_022247274.1"/>
    </source>
</evidence>
<feature type="region of interest" description="Disordered" evidence="10">
    <location>
        <begin position="930"/>
        <end position="985"/>
    </location>
</feature>
<dbReference type="GeneID" id="106463925"/>
<feature type="domain" description="Ig-like" evidence="13">
    <location>
        <begin position="123"/>
        <end position="215"/>
    </location>
</feature>
<evidence type="ECO:0000313" key="15">
    <source>
        <dbReference type="Proteomes" id="UP000694941"/>
    </source>
</evidence>
<protein>
    <submittedName>
        <fullName evidence="16">Down syndrome cell adhesion molecule homolog isoform X2</fullName>
    </submittedName>
</protein>
<feature type="domain" description="Fibronectin type-III" evidence="14">
    <location>
        <begin position="518"/>
        <end position="616"/>
    </location>
</feature>
<dbReference type="Proteomes" id="UP000694941">
    <property type="component" value="Unplaced"/>
</dbReference>
<feature type="transmembrane region" description="Helical" evidence="11">
    <location>
        <begin position="791"/>
        <end position="816"/>
    </location>
</feature>
<name>A0ABM1SUG8_LIMPO</name>
<dbReference type="PANTHER" id="PTHR13817:SF166">
    <property type="entry name" value="NEURONAL IGCAM-RELATED"/>
    <property type="match status" value="1"/>
</dbReference>
<dbReference type="InterPro" id="IPR003961">
    <property type="entry name" value="FN3_dom"/>
</dbReference>
<dbReference type="Pfam" id="PF13927">
    <property type="entry name" value="Ig_3"/>
    <property type="match status" value="2"/>
</dbReference>
<keyword evidence="4" id="KW-0677">Repeat</keyword>
<dbReference type="Gene3D" id="2.60.40.10">
    <property type="entry name" value="Immunoglobulins"/>
    <property type="match status" value="8"/>
</dbReference>
<feature type="domain" description="Ig-like" evidence="13">
    <location>
        <begin position="220"/>
        <end position="313"/>
    </location>
</feature>
<proteinExistence type="predicted"/>
<evidence type="ECO:0000256" key="7">
    <source>
        <dbReference type="ARBA" id="ARBA00023136"/>
    </source>
</evidence>
<evidence type="ECO:0000259" key="14">
    <source>
        <dbReference type="PROSITE" id="PS50853"/>
    </source>
</evidence>
<feature type="region of interest" description="Disordered" evidence="10">
    <location>
        <begin position="873"/>
        <end position="892"/>
    </location>
</feature>
<comment type="subcellular location">
    <subcellularLocation>
        <location evidence="1">Membrane</location>
        <topology evidence="1">Single-pass membrane protein</topology>
    </subcellularLocation>
</comment>
<keyword evidence="15" id="KW-1185">Reference proteome</keyword>
<dbReference type="PANTHER" id="PTHR13817">
    <property type="entry name" value="TITIN"/>
    <property type="match status" value="1"/>
</dbReference>
<dbReference type="InterPro" id="IPR013098">
    <property type="entry name" value="Ig_I-set"/>
</dbReference>
<evidence type="ECO:0000256" key="1">
    <source>
        <dbReference type="ARBA" id="ARBA00004167"/>
    </source>
</evidence>
<dbReference type="Pfam" id="PF25059">
    <property type="entry name" value="FN3_DSCAM-DSCAML_C"/>
    <property type="match status" value="1"/>
</dbReference>
<accession>A0ABM1SUG8</accession>
<feature type="region of interest" description="Disordered" evidence="10">
    <location>
        <begin position="822"/>
        <end position="843"/>
    </location>
</feature>
<feature type="compositionally biased region" description="Basic and acidic residues" evidence="10">
    <location>
        <begin position="966"/>
        <end position="985"/>
    </location>
</feature>
<organism evidence="15 16">
    <name type="scientific">Limulus polyphemus</name>
    <name type="common">Atlantic horseshoe crab</name>
    <dbReference type="NCBI Taxonomy" id="6850"/>
    <lineage>
        <taxon>Eukaryota</taxon>
        <taxon>Metazoa</taxon>
        <taxon>Ecdysozoa</taxon>
        <taxon>Arthropoda</taxon>
        <taxon>Chelicerata</taxon>
        <taxon>Merostomata</taxon>
        <taxon>Xiphosura</taxon>
        <taxon>Limulidae</taxon>
        <taxon>Limulus</taxon>
    </lineage>
</organism>
<evidence type="ECO:0000256" key="4">
    <source>
        <dbReference type="ARBA" id="ARBA00022737"/>
    </source>
</evidence>
<dbReference type="InterPro" id="IPR036116">
    <property type="entry name" value="FN3_sf"/>
</dbReference>